<dbReference type="Gene3D" id="3.90.56.10">
    <property type="entry name" value="Monooxygenase component MmoB/DmpM"/>
    <property type="match status" value="1"/>
</dbReference>
<reference evidence="3" key="2">
    <citation type="submission" date="2021-12" db="EMBL/GenBank/DDBJ databases">
        <authorList>
            <person name="Veyrier F.J."/>
        </authorList>
    </citation>
    <scope>NUCLEOTIDE SEQUENCE</scope>
    <source>
        <strain evidence="3">1258/02</strain>
    </source>
</reference>
<evidence type="ECO:0000256" key="1">
    <source>
        <dbReference type="ARBA" id="ARBA00006313"/>
    </source>
</evidence>
<dbReference type="GO" id="GO:0004497">
    <property type="term" value="F:monooxygenase activity"/>
    <property type="evidence" value="ECO:0007669"/>
    <property type="project" value="InterPro"/>
</dbReference>
<reference evidence="3" key="3">
    <citation type="journal article" date="2022" name="Res Sq">
        <title>Evolution of multicellular longitudinally dividing oral cavity symbionts (Neisseriaceae).</title>
        <authorList>
            <person name="Nyongesa S."/>
            <person name="Weber P."/>
            <person name="Bernet E."/>
            <person name="Pullido F."/>
            <person name="Nieckarz M."/>
            <person name="Delaby M."/>
            <person name="Nieves C."/>
            <person name="Viehboeck T."/>
            <person name="Krause N."/>
            <person name="Rivera-Millot A."/>
            <person name="Nakamura A."/>
            <person name="Vischer N."/>
            <person name="VanNieuwenhze M."/>
            <person name="Brun Y."/>
            <person name="Cava F."/>
            <person name="Bulgheresi S."/>
            <person name="Veyrier F."/>
        </authorList>
    </citation>
    <scope>NUCLEOTIDE SEQUENCE</scope>
    <source>
        <strain evidence="3">1258/02</strain>
    </source>
</reference>
<organism evidence="3 5">
    <name type="scientific">Uruburuella suis</name>
    <dbReference type="NCBI Taxonomy" id="252130"/>
    <lineage>
        <taxon>Bacteria</taxon>
        <taxon>Pseudomonadati</taxon>
        <taxon>Pseudomonadota</taxon>
        <taxon>Betaproteobacteria</taxon>
        <taxon>Neisseriales</taxon>
        <taxon>Neisseriaceae</taxon>
        <taxon>Uruburuella</taxon>
    </lineage>
</organism>
<name>A0AAE9GXN3_9NEIS</name>
<evidence type="ECO:0000313" key="2">
    <source>
        <dbReference type="EMBL" id="TCP05968.1"/>
    </source>
</evidence>
<dbReference type="KEGG" id="usu:LVJ78_03625"/>
<evidence type="ECO:0000313" key="3">
    <source>
        <dbReference type="EMBL" id="UOO80112.1"/>
    </source>
</evidence>
<dbReference type="Pfam" id="PF02406">
    <property type="entry name" value="MmoB_DmpM"/>
    <property type="match status" value="1"/>
</dbReference>
<sequence length="89" mass="10312">MSKVYLALQDNDLSRYIVEAVEADNPNVTVIYQPAMIRMEREDSLVVRRSTVEEKLGQSWDVQELHLNLITIGGNVDEDDEQFSLSWQR</sequence>
<dbReference type="RefSeq" id="WP_243650349.1">
    <property type="nucleotide sequence ID" value="NZ_CALJUB010000211.1"/>
</dbReference>
<dbReference type="InterPro" id="IPR003454">
    <property type="entry name" value="MOase_MmoB_DmpM"/>
</dbReference>
<comment type="similarity">
    <text evidence="1">Belongs to the TmoD/XamoD family.</text>
</comment>
<dbReference type="SUPFAM" id="SSF56029">
    <property type="entry name" value="Monooxygenase (hydroxylase) regulatory protein"/>
    <property type="match status" value="1"/>
</dbReference>
<dbReference type="Proteomes" id="UP000829756">
    <property type="component" value="Chromosome"/>
</dbReference>
<keyword evidence="4" id="KW-1185">Reference proteome</keyword>
<evidence type="ECO:0000313" key="4">
    <source>
        <dbReference type="Proteomes" id="UP000294721"/>
    </source>
</evidence>
<dbReference type="Proteomes" id="UP000294721">
    <property type="component" value="Unassembled WGS sequence"/>
</dbReference>
<reference evidence="2 4" key="1">
    <citation type="submission" date="2019-03" db="EMBL/GenBank/DDBJ databases">
        <title>Genomic Encyclopedia of Type Strains, Phase IV (KMG-IV): sequencing the most valuable type-strain genomes for metagenomic binning, comparative biology and taxonomic classification.</title>
        <authorList>
            <person name="Goeker M."/>
        </authorList>
    </citation>
    <scope>NUCLEOTIDE SEQUENCE [LARGE SCALE GENOMIC DNA]</scope>
    <source>
        <strain evidence="2 4">DSM 17474</strain>
    </source>
</reference>
<proteinExistence type="inferred from homology"/>
<dbReference type="EMBL" id="CP091507">
    <property type="protein sequence ID" value="UOO80112.1"/>
    <property type="molecule type" value="Genomic_DNA"/>
</dbReference>
<protein>
    <submittedName>
        <fullName evidence="2">Dimethylsulfoxide oxygenase gamma subunit</fullName>
    </submittedName>
    <submittedName>
        <fullName evidence="3">MmoB/DmpM family protein</fullName>
    </submittedName>
</protein>
<accession>A0AAE9GXN3</accession>
<dbReference type="InterPro" id="IPR036889">
    <property type="entry name" value="mOase_MmoB_DmpM_sf"/>
</dbReference>
<gene>
    <name evidence="2" type="ORF">EV680_11524</name>
    <name evidence="3" type="ORF">LVJ78_03625</name>
</gene>
<dbReference type="EMBL" id="SLXE01000015">
    <property type="protein sequence ID" value="TCP05968.1"/>
    <property type="molecule type" value="Genomic_DNA"/>
</dbReference>
<evidence type="ECO:0000313" key="5">
    <source>
        <dbReference type="Proteomes" id="UP000829756"/>
    </source>
</evidence>
<dbReference type="AlphaFoldDB" id="A0AAE9GXN3"/>